<evidence type="ECO:0000256" key="16">
    <source>
        <dbReference type="ARBA" id="ARBA00023175"/>
    </source>
</evidence>
<evidence type="ECO:0000256" key="20">
    <source>
        <dbReference type="PROSITE-ProRule" id="PRU00076"/>
    </source>
</evidence>
<dbReference type="PRINTS" id="PR00011">
    <property type="entry name" value="EGFLAMININ"/>
</dbReference>
<proteinExistence type="predicted"/>
<keyword evidence="11" id="KW-0067">ATP-binding</keyword>
<evidence type="ECO:0000256" key="2">
    <source>
        <dbReference type="ARBA" id="ARBA00004302"/>
    </source>
</evidence>
<dbReference type="SUPFAM" id="SSF52540">
    <property type="entry name" value="P-loop containing nucleoside triphosphate hydrolases"/>
    <property type="match status" value="1"/>
</dbReference>
<evidence type="ECO:0000256" key="1">
    <source>
        <dbReference type="ARBA" id="ARBA00004245"/>
    </source>
</evidence>
<feature type="disulfide bond" evidence="21">
    <location>
        <begin position="1759"/>
        <end position="1776"/>
    </location>
</feature>
<evidence type="ECO:0000256" key="11">
    <source>
        <dbReference type="ARBA" id="ARBA00022840"/>
    </source>
</evidence>
<dbReference type="SMART" id="SM00181">
    <property type="entry name" value="EGF"/>
    <property type="match status" value="3"/>
</dbReference>
<dbReference type="InterPro" id="IPR042228">
    <property type="entry name" value="Dynein_linker_3"/>
</dbReference>
<dbReference type="PANTHER" id="PTHR45703">
    <property type="entry name" value="DYNEIN HEAVY CHAIN"/>
    <property type="match status" value="1"/>
</dbReference>
<feature type="domain" description="Laminin EGF-like" evidence="25">
    <location>
        <begin position="1654"/>
        <end position="1705"/>
    </location>
</feature>
<dbReference type="GO" id="GO:0007155">
    <property type="term" value="P:cell adhesion"/>
    <property type="evidence" value="ECO:0007669"/>
    <property type="project" value="UniProtKB-KW"/>
</dbReference>
<keyword evidence="9" id="KW-0677">Repeat</keyword>
<dbReference type="GO" id="GO:0048468">
    <property type="term" value="P:cell development"/>
    <property type="evidence" value="ECO:0007669"/>
    <property type="project" value="UniProtKB-ARBA"/>
</dbReference>
<sequence>MLLIRDFIFTTIEHYYNKSDLKLDEKSEDALSDFINNPQILIIQGFMHSDNIFLHTKGSDLYSNKLQKNLSDLDSNLRILAHGKGNSNINVVLSIQDEMEYWKSLGQRRDSSKKEKEAASTFCEFFEDVLEEVRTIHSSLMDEVRESVENIGGILDDIWRITSSPYAQDRMVHVFDIIGHEICSIIQKTVSTDDLWKVHNGPKDNEVLSLLSDSFKVIQTWNSACESLTETYWPNYALHAWNGKPYVPPFCLNFQTRLKDIHDIRSTHCQLNKLLSNNERTELQTHQLFAPFESINVWMCNGSNTGWDTAVSKFSTSLRPAETKVAEKLKPRLHNMSTKQMLYEFMRYSALIERPLVKHTLNNELEIFVSSLISMLKSIQTQMDADEVDVRMYQPPEMSTVVLQIQWAKLTEAKVKEIQMCAEKYLKEFDGSSELHSLATKVLKDLKNMYTQLHEEWCRDLQAQAKNGSLQISTDKPVVEFSGSTRLMVVNFNPGLVRAELDARALAAMRLPPPPAAAALDALSSALAHARPLQQVASFHNTLGERMIPSTRPMMLQAALDLSNLVQDQKAVYWDDVEQLSNYTEKLKKIVLKLETQNTYLTGQHVAIRNIVQKLIETELLAKQSEWKKGVKEMRDIIDTVESNGYKNTELWRSHWDWQLYKALEYQYIKTLLSLHKHFPHVKVDLVLRGYAVRVQPAIEELRVQHYHQLRRLVSMPAHFVGVQNNITDKQSIFAAIVEKHSWLGNKAVNQLEAALSSLEVSCASWTRRAALACVPDLDALCKEHLTEPVHWESNFKACKAYGQAVAKMSFEDEKIEWISVGTTTLRREFEAQARSLWACLMTSLVASCRSDAAKIDAFVASAAVMLENQALPKNAKELSDMSATQQALQQQMPEMENTVEALKRKGHMLRTWGGDSSVDGTMKEWQKIHELMLSQQKMFEHQAEIVKSSLNGEWENLNTSVEAWTSRWTQAKPRLDDTHGVNYAEMLDRCRSVFEAHDNLNKFVADRDELIKECEKFQMKVELSDVWDQAEKLMAEYVNLWTPLKEYNEEFESIADQEWIVFQKKIHLIEEFSVKWKGRLEPFTMVTLYIQQELEKYSDLAPLLKYLRGNEFTERHWHEVFSLLEMEYKKPDTLQVRDLLTAAMNIKKHIKSLQKICTSASSESAIRNALNELEIWFAGARFNITYYNDKAKRPTPIVKDFKEILSKIEEQQWVVSSLSGGASGSDACGAWDARLRAARALLRATHHAQRRAEGRRGARGSARVSRHSGRQCSERRAESPDRVMALRALFIFSALIAGGAAVYSRERDRLRADPRLYDRSCELSSCYPATGNLLIGRESRLFASSTCGGQGRERYCIVSHLEPKKCFWCDSTNATIHNPFLNHRIQNIIYKYYPGTRTKSWWQSENGKENVTVQLNMEAEFHLTHLIIQFKTFRPAAMLVERSFDFGKTWRVYRYFAHNCDEHFPGVPKHTQRSLTEVVCESRYSGVSPSTEGEVIFRVLPPNINVTNPYSEEVQNLLRMTNLRINFTKLHTLGDDKLDNRAEIQEKYYYSIYEMTVRGSCSCYGHASRCLPMPGVESKNNMVHGRCECTHNTRGLNCIIGDPNKSSHADRCELDPETKDVVCECKEGYAGPLCDVCADNYYGDPIKGTCEQCECNENIDITKPGNCDPYTGKCLQCLHNTAGDHCGVCAEGYYGNALEKSCYPCNCSELGTNFTIGNCDRNTGQCPCFKNVMGVNCDQCTENHWRIALGTGCDPCECDPIGSLSPQCNPYIGKCDCRPGHGGRQCDQCQENHWGVPSIECYECDCDLYGSVSRQCMRENGSCICKPGIGGYKCDMCARGYLGEAPQCYACGECFDNWDRLIDDLRSQTEFAIGNASKIKVVGATGAYTRDFDEMTKKLSEVENLLNSAKQGKTTVQDLMSNVTSLQNLLSEADEKVKRSNDNLNALTSKINLGNVSLEGLRSSIENLKGKTTDLGNNATKLQEANLEGALNLTREAKQRAVEAADDAENVQTVIANTDRQIKNTDRLIEMQYSNFNNTQNENDKKLGDIRDQLSQLESQIPKLNEKMCGQESDSCDICGGAGCGKCGGISCDQGAVTKAEQALDFANKTEYRIKEHELTAEDLFKLISTVKQDTVDVRSRAKDLLTKATDFKNSAERVTNESQELTAELKEFLSNTSNTPADVRTLANDILNLSISIQPKEITELSQRIDSSVSQLTNIENIIAETKPDLERAKALKLNATTVNKAANLTLQMANKVLDALDEAQAAQDAAENAIDKANNDIEAAKNDLVPIATETEQAQKQANQTKEEVEGLRLRLSDLQKNILKIDSDAEQVTEEAKDVVSRAEGAEQSARQLRQDFKHTNASLAERASQTSNSRERAQLLLKRATQLASHTQAQLNLLANMEELYNDHNAQLNTLEREIGDLNAQMNYYLSQITERSDKYRWLYLEPILSNDDGELGVKFRKVDQGFRQVTRILESDPRLSALLQSSRLQPMLDSISEQLLACQSALNLYIDEKRSIFPRLYFLSDDDLLELLGQARAGAEGREAVMQTHLKKLFPGITDVRLGPGDMSITALSSHYGETFQLDHPVDIDCPVEVWLKNLEAEMRSSLKSMTLKCIVTNTLQEQDPFSLPTQILCLAQNIRFTEQAERAITSKELHKLKANVEKENSYYASAEIEDESERRKRQALILQCAHYLSVIRILIDNNIVSTSDWLWQKQLRFYLLSSKEVVAKMGLAQISYSYEYLGVNTGQFVRTELADDCFLILTQSLHLGLVGNPFGPAGTGKTESVKALGGLVGRLVLIFNCDEALDAECMGRLLSGLALCGAWGCFDEFNRLAAHTLAAVSHQLSSLLAATTERTPGSEPTALLNGKHVSVSEWCGIAATMNPVGRGYGGRRALPAALQRVFRPVAMLQPRPDVLAAHLLAAACVPDADLLAKDLHNVFTLARYV</sequence>
<dbReference type="GO" id="GO:0000070">
    <property type="term" value="P:mitotic sister chromatid segregation"/>
    <property type="evidence" value="ECO:0007669"/>
    <property type="project" value="UniProtKB-ARBA"/>
</dbReference>
<dbReference type="PANTHER" id="PTHR45703:SF22">
    <property type="entry name" value="DYNEIN CYTOPLASMIC 2 HEAVY CHAIN 1"/>
    <property type="match status" value="1"/>
</dbReference>
<evidence type="ECO:0000259" key="26">
    <source>
        <dbReference type="PROSITE" id="PS51117"/>
    </source>
</evidence>
<dbReference type="Gene3D" id="3.40.50.300">
    <property type="entry name" value="P-loop containing nucleotide triphosphate hydrolases"/>
    <property type="match status" value="1"/>
</dbReference>
<evidence type="ECO:0000256" key="3">
    <source>
        <dbReference type="ARBA" id="ARBA00022197"/>
    </source>
</evidence>
<evidence type="ECO:0000256" key="12">
    <source>
        <dbReference type="ARBA" id="ARBA00022869"/>
    </source>
</evidence>
<dbReference type="SMART" id="SM00136">
    <property type="entry name" value="LamNT"/>
    <property type="match status" value="1"/>
</dbReference>
<dbReference type="InterPro" id="IPR027417">
    <property type="entry name" value="P-loop_NTPase"/>
</dbReference>
<dbReference type="GO" id="GO:0030473">
    <property type="term" value="P:nuclear migration along microtubule"/>
    <property type="evidence" value="ECO:0007669"/>
    <property type="project" value="UniProtKB-ARBA"/>
</dbReference>
<dbReference type="Gene3D" id="1.20.140.100">
    <property type="entry name" value="Dynein heavy chain, N-terminal domain 2"/>
    <property type="match status" value="1"/>
</dbReference>
<evidence type="ECO:0000256" key="19">
    <source>
        <dbReference type="ARBA" id="ARBA00023292"/>
    </source>
</evidence>
<feature type="domain" description="Laminin N-terminal" evidence="26">
    <location>
        <begin position="1323"/>
        <end position="1561"/>
    </location>
</feature>
<feature type="coiled-coil region" evidence="22">
    <location>
        <begin position="1893"/>
        <end position="1951"/>
    </location>
</feature>
<evidence type="ECO:0000256" key="7">
    <source>
        <dbReference type="ARBA" id="ARBA00022701"/>
    </source>
</evidence>
<evidence type="ECO:0000256" key="22">
    <source>
        <dbReference type="SAM" id="Coils"/>
    </source>
</evidence>
<dbReference type="GO" id="GO:0005524">
    <property type="term" value="F:ATP binding"/>
    <property type="evidence" value="ECO:0007669"/>
    <property type="project" value="UniProtKB-KW"/>
</dbReference>
<keyword evidence="4" id="KW-0963">Cytoplasm</keyword>
<organism evidence="27 28">
    <name type="scientific">Mythimna separata</name>
    <name type="common">Oriental armyworm</name>
    <name type="synonym">Pseudaletia separata</name>
    <dbReference type="NCBI Taxonomy" id="271217"/>
    <lineage>
        <taxon>Eukaryota</taxon>
        <taxon>Metazoa</taxon>
        <taxon>Ecdysozoa</taxon>
        <taxon>Arthropoda</taxon>
        <taxon>Hexapoda</taxon>
        <taxon>Insecta</taxon>
        <taxon>Pterygota</taxon>
        <taxon>Neoptera</taxon>
        <taxon>Endopterygota</taxon>
        <taxon>Lepidoptera</taxon>
        <taxon>Glossata</taxon>
        <taxon>Ditrysia</taxon>
        <taxon>Noctuoidea</taxon>
        <taxon>Noctuidae</taxon>
        <taxon>Noctuinae</taxon>
        <taxon>Hadenini</taxon>
        <taxon>Mythimna</taxon>
    </lineage>
</organism>
<keyword evidence="7" id="KW-0493">Microtubule</keyword>
<dbReference type="GO" id="GO:0009888">
    <property type="term" value="P:tissue development"/>
    <property type="evidence" value="ECO:0007669"/>
    <property type="project" value="UniProtKB-ARBA"/>
</dbReference>
<keyword evidence="13" id="KW-0130">Cell adhesion</keyword>
<evidence type="ECO:0000313" key="27">
    <source>
        <dbReference type="EMBL" id="KAJ8724955.1"/>
    </source>
</evidence>
<feature type="disulfide bond" evidence="21">
    <location>
        <begin position="1807"/>
        <end position="1824"/>
    </location>
</feature>
<dbReference type="GO" id="GO:0030286">
    <property type="term" value="C:dynein complex"/>
    <property type="evidence" value="ECO:0007669"/>
    <property type="project" value="InterPro"/>
</dbReference>
<dbReference type="InterPro" id="IPR013594">
    <property type="entry name" value="Dynein_heavy_tail"/>
</dbReference>
<keyword evidence="20" id="KW-0245">EGF-like domain</keyword>
<dbReference type="FunFam" id="2.10.25.10:FF:000011">
    <property type="entry name" value="Cadherin EGF LAG seven-pass G-type receptor"/>
    <property type="match status" value="1"/>
</dbReference>
<dbReference type="SMART" id="SM00180">
    <property type="entry name" value="EGF_Lam"/>
    <property type="match status" value="5"/>
</dbReference>
<feature type="domain" description="Laminin EGF-like" evidence="25">
    <location>
        <begin position="1805"/>
        <end position="1851"/>
    </location>
</feature>
<keyword evidence="17" id="KW-0325">Glycoprotein</keyword>
<dbReference type="Gene3D" id="2.170.300.10">
    <property type="entry name" value="Tie2 ligand-binding domain superfamily"/>
    <property type="match status" value="1"/>
</dbReference>
<evidence type="ECO:0000256" key="6">
    <source>
        <dbReference type="ARBA" id="ARBA00022530"/>
    </source>
</evidence>
<keyword evidence="18" id="KW-0206">Cytoskeleton</keyword>
<keyword evidence="8" id="KW-0732">Signal</keyword>
<keyword evidence="12" id="KW-0084">Basement membrane</keyword>
<dbReference type="CDD" id="cd00055">
    <property type="entry name" value="EGF_Lam"/>
    <property type="match status" value="5"/>
</dbReference>
<feature type="disulfide bond" evidence="21">
    <location>
        <begin position="1678"/>
        <end position="1687"/>
    </location>
</feature>
<evidence type="ECO:0000256" key="4">
    <source>
        <dbReference type="ARBA" id="ARBA00022490"/>
    </source>
</evidence>
<feature type="domain" description="EGF-like" evidence="24">
    <location>
        <begin position="1595"/>
        <end position="1636"/>
    </location>
</feature>
<dbReference type="InterPro" id="IPR026983">
    <property type="entry name" value="DHC"/>
</dbReference>
<feature type="disulfide bond" evidence="21">
    <location>
        <begin position="1778"/>
        <end position="1787"/>
    </location>
</feature>
<gene>
    <name evidence="27" type="ORF">PYW07_015913</name>
</gene>
<dbReference type="GO" id="GO:0030054">
    <property type="term" value="C:cell junction"/>
    <property type="evidence" value="ECO:0007669"/>
    <property type="project" value="UniProtKB-ARBA"/>
</dbReference>
<evidence type="ECO:0000256" key="8">
    <source>
        <dbReference type="ARBA" id="ARBA00022729"/>
    </source>
</evidence>
<evidence type="ECO:0000259" key="25">
    <source>
        <dbReference type="PROSITE" id="PS50027"/>
    </source>
</evidence>
<dbReference type="GO" id="GO:0000235">
    <property type="term" value="C:astral microtubule"/>
    <property type="evidence" value="ECO:0007669"/>
    <property type="project" value="UniProtKB-ARBA"/>
</dbReference>
<dbReference type="PROSITE" id="PS51117">
    <property type="entry name" value="LAMININ_NTER"/>
    <property type="match status" value="1"/>
</dbReference>
<dbReference type="Pfam" id="PF12774">
    <property type="entry name" value="AAA_6"/>
    <property type="match status" value="1"/>
</dbReference>
<feature type="disulfide bond" evidence="21">
    <location>
        <begin position="1757"/>
        <end position="1769"/>
    </location>
</feature>
<comment type="caution">
    <text evidence="20">Lacks conserved residue(s) required for the propagation of feature annotation.</text>
</comment>
<dbReference type="Proteomes" id="UP001231518">
    <property type="component" value="Chromosome 7"/>
</dbReference>
<evidence type="ECO:0000313" key="28">
    <source>
        <dbReference type="Proteomes" id="UP001231518"/>
    </source>
</evidence>
<feature type="coiled-coil region" evidence="22">
    <location>
        <begin position="2256"/>
        <end position="2360"/>
    </location>
</feature>
<dbReference type="GO" id="GO:0008569">
    <property type="term" value="F:minus-end-directed microtubule motor activity"/>
    <property type="evidence" value="ECO:0007669"/>
    <property type="project" value="UniProtKB-ARBA"/>
</dbReference>
<keyword evidence="5" id="KW-0964">Secreted</keyword>
<dbReference type="Pfam" id="PF08393">
    <property type="entry name" value="DHC_N2"/>
    <property type="match status" value="2"/>
</dbReference>
<evidence type="ECO:0000256" key="10">
    <source>
        <dbReference type="ARBA" id="ARBA00022741"/>
    </source>
</evidence>
<dbReference type="FunFam" id="2.10.25.10:FF:000135">
    <property type="entry name" value="Laminin subunit beta 4"/>
    <property type="match status" value="1"/>
</dbReference>
<dbReference type="PROSITE" id="PS50027">
    <property type="entry name" value="EGF_LAM_2"/>
    <property type="match status" value="4"/>
</dbReference>
<dbReference type="GO" id="GO:0048731">
    <property type="term" value="P:system development"/>
    <property type="evidence" value="ECO:0007669"/>
    <property type="project" value="UniProtKB-ARBA"/>
</dbReference>
<feature type="region of interest" description="Disordered" evidence="23">
    <location>
        <begin position="1247"/>
        <end position="1277"/>
    </location>
</feature>
<keyword evidence="16" id="KW-0505">Motor protein</keyword>
<feature type="domain" description="Laminin EGF-like" evidence="25">
    <location>
        <begin position="1757"/>
        <end position="1804"/>
    </location>
</feature>
<feature type="coiled-coil region" evidence="22">
    <location>
        <begin position="2150"/>
        <end position="2177"/>
    </location>
</feature>
<comment type="caution">
    <text evidence="27">The sequence shown here is derived from an EMBL/GenBank/DDBJ whole genome shotgun (WGS) entry which is preliminary data.</text>
</comment>
<evidence type="ECO:0000256" key="18">
    <source>
        <dbReference type="ARBA" id="ARBA00023212"/>
    </source>
</evidence>
<dbReference type="Pfam" id="PF00055">
    <property type="entry name" value="Laminin_N"/>
    <property type="match status" value="1"/>
</dbReference>
<evidence type="ECO:0000256" key="21">
    <source>
        <dbReference type="PROSITE-ProRule" id="PRU00460"/>
    </source>
</evidence>
<dbReference type="Pfam" id="PF08385">
    <property type="entry name" value="DHC_N1"/>
    <property type="match status" value="1"/>
</dbReference>
<evidence type="ECO:0000256" key="23">
    <source>
        <dbReference type="SAM" id="MobiDB-lite"/>
    </source>
</evidence>
<keyword evidence="6" id="KW-0272">Extracellular matrix</keyword>
<keyword evidence="14 22" id="KW-0175">Coiled coil</keyword>
<dbReference type="GO" id="GO:0005604">
    <property type="term" value="C:basement membrane"/>
    <property type="evidence" value="ECO:0007669"/>
    <property type="project" value="UniProtKB-SubCell"/>
</dbReference>
<dbReference type="GO" id="GO:1902850">
    <property type="term" value="P:microtubule cytoskeleton organization involved in mitosis"/>
    <property type="evidence" value="ECO:0007669"/>
    <property type="project" value="UniProtKB-ARBA"/>
</dbReference>
<dbReference type="PROSITE" id="PS00022">
    <property type="entry name" value="EGF_1"/>
    <property type="match status" value="1"/>
</dbReference>
<dbReference type="FunFam" id="2.60.120.260:FF:000010">
    <property type="entry name" value="Laminin subunit beta 1"/>
    <property type="match status" value="1"/>
</dbReference>
<feature type="disulfide bond" evidence="21">
    <location>
        <begin position="1805"/>
        <end position="1817"/>
    </location>
</feature>
<dbReference type="Gene3D" id="1.10.287.2620">
    <property type="match status" value="1"/>
</dbReference>
<dbReference type="Gene3D" id="3.20.180.20">
    <property type="entry name" value="Dynein heavy chain, N-terminal domain 2"/>
    <property type="match status" value="1"/>
</dbReference>
<dbReference type="GO" id="GO:0045505">
    <property type="term" value="F:dynein intermediate chain binding"/>
    <property type="evidence" value="ECO:0007669"/>
    <property type="project" value="InterPro"/>
</dbReference>
<evidence type="ECO:0000256" key="14">
    <source>
        <dbReference type="ARBA" id="ARBA00023054"/>
    </source>
</evidence>
<protein>
    <recommendedName>
        <fullName evidence="3">Dynein heavy chain, cytoplasmic</fullName>
    </recommendedName>
</protein>
<dbReference type="FunFam" id="2.10.25.10:FF:000188">
    <property type="entry name" value="Laminin subunit gamma 2"/>
    <property type="match status" value="1"/>
</dbReference>
<feature type="coiled-coil region" evidence="22">
    <location>
        <begin position="2403"/>
        <end position="2437"/>
    </location>
</feature>
<keyword evidence="15 20" id="KW-1015">Disulfide bond</keyword>
<dbReference type="Gene3D" id="2.10.25.10">
    <property type="entry name" value="Laminin"/>
    <property type="match status" value="5"/>
</dbReference>
<evidence type="ECO:0000259" key="24">
    <source>
        <dbReference type="PROSITE" id="PS50026"/>
    </source>
</evidence>
<keyword evidence="19 21" id="KW-0424">Laminin EGF-like domain</keyword>
<evidence type="ECO:0000256" key="13">
    <source>
        <dbReference type="ARBA" id="ARBA00022889"/>
    </source>
</evidence>
<feature type="domain" description="Laminin EGF-like" evidence="25">
    <location>
        <begin position="1706"/>
        <end position="1756"/>
    </location>
</feature>
<evidence type="ECO:0000256" key="9">
    <source>
        <dbReference type="ARBA" id="ARBA00022737"/>
    </source>
</evidence>
<dbReference type="GO" id="GO:0005938">
    <property type="term" value="C:cell cortex"/>
    <property type="evidence" value="ECO:0007669"/>
    <property type="project" value="UniProtKB-ARBA"/>
</dbReference>
<dbReference type="FunFam" id="3.40.50.300:FF:000996">
    <property type="entry name" value="Cytoplasmic dynein heavy chain"/>
    <property type="match status" value="1"/>
</dbReference>
<dbReference type="InterPro" id="IPR013602">
    <property type="entry name" value="Dynein_heavy_linker"/>
</dbReference>
<dbReference type="FunFam" id="2.10.25.10:FF:000130">
    <property type="entry name" value="Laminin subunit beta 1"/>
    <property type="match status" value="1"/>
</dbReference>
<dbReference type="InterPro" id="IPR008211">
    <property type="entry name" value="Laminin_N"/>
</dbReference>
<comment type="subcellular location">
    <subcellularLocation>
        <location evidence="1">Cytoplasm</location>
        <location evidence="1">Cytoskeleton</location>
    </subcellularLocation>
    <subcellularLocation>
        <location evidence="2">Secreted</location>
        <location evidence="2">Extracellular space</location>
        <location evidence="2">Extracellular matrix</location>
        <location evidence="2">Basement membrane</location>
    </subcellularLocation>
</comment>
<dbReference type="Gene3D" id="1.20.58.1120">
    <property type="match status" value="1"/>
</dbReference>
<evidence type="ECO:0000256" key="15">
    <source>
        <dbReference type="ARBA" id="ARBA00023157"/>
    </source>
</evidence>
<dbReference type="SUPFAM" id="SSF57196">
    <property type="entry name" value="EGF/Laminin"/>
    <property type="match status" value="5"/>
</dbReference>
<name>A0AAD7YRI0_MYTSE</name>
<dbReference type="PROSITE" id="PS01248">
    <property type="entry name" value="EGF_LAM_1"/>
    <property type="match status" value="2"/>
</dbReference>
<feature type="disulfide bond" evidence="21">
    <location>
        <begin position="1826"/>
        <end position="1835"/>
    </location>
</feature>
<dbReference type="GO" id="GO:0048513">
    <property type="term" value="P:animal organ development"/>
    <property type="evidence" value="ECO:0007669"/>
    <property type="project" value="UniProtKB-ARBA"/>
</dbReference>
<dbReference type="EMBL" id="JARGEI010000010">
    <property type="protein sequence ID" value="KAJ8724955.1"/>
    <property type="molecule type" value="Genomic_DNA"/>
</dbReference>
<keyword evidence="10" id="KW-0547">Nucleotide-binding</keyword>
<dbReference type="InterPro" id="IPR002049">
    <property type="entry name" value="LE_dom"/>
</dbReference>
<feature type="disulfide bond" evidence="21">
    <location>
        <begin position="1729"/>
        <end position="1738"/>
    </location>
</feature>
<dbReference type="PROSITE" id="PS50026">
    <property type="entry name" value="EGF_3"/>
    <property type="match status" value="1"/>
</dbReference>
<dbReference type="GO" id="GO:0051959">
    <property type="term" value="F:dynein light intermediate chain binding"/>
    <property type="evidence" value="ECO:0007669"/>
    <property type="project" value="InterPro"/>
</dbReference>
<dbReference type="Gene3D" id="2.60.120.260">
    <property type="entry name" value="Galactose-binding domain-like"/>
    <property type="match status" value="1"/>
</dbReference>
<evidence type="ECO:0000256" key="17">
    <source>
        <dbReference type="ARBA" id="ARBA00023180"/>
    </source>
</evidence>
<reference evidence="27" key="1">
    <citation type="submission" date="2023-03" db="EMBL/GenBank/DDBJ databases">
        <title>Chromosome-level genomes of two armyworms, Mythimna separata and Mythimna loreyi, provide insights into the biosynthesis and reception of sex pheromones.</title>
        <authorList>
            <person name="Zhao H."/>
        </authorList>
    </citation>
    <scope>NUCLEOTIDE SEQUENCE</scope>
    <source>
        <strain evidence="27">BeijingLab</strain>
        <tissue evidence="27">Pupa</tissue>
    </source>
</reference>
<dbReference type="InterPro" id="IPR042222">
    <property type="entry name" value="Dynein_2_N"/>
</dbReference>
<evidence type="ECO:0000256" key="5">
    <source>
        <dbReference type="ARBA" id="ARBA00022525"/>
    </source>
</evidence>
<keyword evidence="28" id="KW-1185">Reference proteome</keyword>
<dbReference type="InterPro" id="IPR000742">
    <property type="entry name" value="EGF"/>
</dbReference>
<dbReference type="Pfam" id="PF00053">
    <property type="entry name" value="EGF_laminin"/>
    <property type="match status" value="5"/>
</dbReference>
<feature type="disulfide bond" evidence="20">
    <location>
        <begin position="1626"/>
        <end position="1635"/>
    </location>
</feature>
<dbReference type="InterPro" id="IPR035699">
    <property type="entry name" value="AAA_6"/>
</dbReference>
<accession>A0AAD7YRI0</accession>